<organism evidence="2 3">
    <name type="scientific">Ammonifex thiophilus</name>
    <dbReference type="NCBI Taxonomy" id="444093"/>
    <lineage>
        <taxon>Bacteria</taxon>
        <taxon>Bacillati</taxon>
        <taxon>Bacillota</taxon>
        <taxon>Clostridia</taxon>
        <taxon>Thermoanaerobacterales</taxon>
        <taxon>Thermoanaerobacteraceae</taxon>
        <taxon>Ammonifex</taxon>
    </lineage>
</organism>
<keyword evidence="3" id="KW-1185">Reference proteome</keyword>
<dbReference type="InterPro" id="IPR028348">
    <property type="entry name" value="FAD-binding_protein"/>
</dbReference>
<dbReference type="Pfam" id="PF05834">
    <property type="entry name" value="Lycopene_cycl"/>
    <property type="match status" value="1"/>
</dbReference>
<dbReference type="RefSeq" id="WP_115791588.1">
    <property type="nucleotide sequence ID" value="NZ_QSLN01000001.1"/>
</dbReference>
<feature type="domain" description="FAD-dependent protein C-terminal" evidence="1">
    <location>
        <begin position="264"/>
        <end position="411"/>
    </location>
</feature>
<dbReference type="PANTHER" id="PTHR43106:SF1">
    <property type="entry name" value="DEHYDROGENASE-RELATED"/>
    <property type="match status" value="1"/>
</dbReference>
<dbReference type="AlphaFoldDB" id="A0A3D8P5J7"/>
<dbReference type="EMBL" id="QSLN01000001">
    <property type="protein sequence ID" value="RDV84594.1"/>
    <property type="molecule type" value="Genomic_DNA"/>
</dbReference>
<dbReference type="Pfam" id="PF21688">
    <property type="entry name" value="FAD-depend_C"/>
    <property type="match status" value="1"/>
</dbReference>
<name>A0A3D8P5J7_9THEO</name>
<proteinExistence type="predicted"/>
<gene>
    <name evidence="2" type="ORF">DXX99_00635</name>
</gene>
<dbReference type="InterPro" id="IPR036188">
    <property type="entry name" value="FAD/NAD-bd_sf"/>
</dbReference>
<dbReference type="Proteomes" id="UP000256329">
    <property type="component" value="Unassembled WGS sequence"/>
</dbReference>
<dbReference type="InterPro" id="IPR049516">
    <property type="entry name" value="FAD-depend_C"/>
</dbReference>
<protein>
    <submittedName>
        <fullName evidence="2">NAD(P)/FAD-dependent oxidoreductase</fullName>
    </submittedName>
</protein>
<reference evidence="2 3" key="1">
    <citation type="submission" date="2018-08" db="EMBL/GenBank/DDBJ databases">
        <title>Form III RuBisCO-mediated autotrophy in Thermodesulfobium bacteria.</title>
        <authorList>
            <person name="Toshchakov S.V."/>
            <person name="Kublanov I.V."/>
            <person name="Frolov E."/>
            <person name="Bonch-Osmolovskaya E.A."/>
            <person name="Tourova T.P."/>
            <person name="Chernych N.A."/>
            <person name="Lebedinsky A.V."/>
        </authorList>
    </citation>
    <scope>NUCLEOTIDE SEQUENCE [LARGE SCALE GENOMIC DNA]</scope>
    <source>
        <strain evidence="2 3">SR</strain>
    </source>
</reference>
<evidence type="ECO:0000313" key="3">
    <source>
        <dbReference type="Proteomes" id="UP000256329"/>
    </source>
</evidence>
<dbReference type="SUPFAM" id="SSF51905">
    <property type="entry name" value="FAD/NAD(P)-binding domain"/>
    <property type="match status" value="1"/>
</dbReference>
<dbReference type="PIRSF" id="PIRSF038984">
    <property type="entry name" value="FAD_binding_protein"/>
    <property type="match status" value="1"/>
</dbReference>
<dbReference type="OrthoDB" id="9762921at2"/>
<dbReference type="PRINTS" id="PR00368">
    <property type="entry name" value="FADPNR"/>
</dbReference>
<dbReference type="PANTHER" id="PTHR43106">
    <property type="entry name" value="DEHYDROGENASE-RELATED"/>
    <property type="match status" value="1"/>
</dbReference>
<dbReference type="Gene3D" id="3.50.50.60">
    <property type="entry name" value="FAD/NAD(P)-binding domain"/>
    <property type="match status" value="2"/>
</dbReference>
<evidence type="ECO:0000259" key="1">
    <source>
        <dbReference type="Pfam" id="PF21688"/>
    </source>
</evidence>
<accession>A0A3D8P5J7</accession>
<sequence length="464" mass="51342">MAYRDYDVLIVGAGPAGIFTALELVRQEARLKVALLDKGPDLNRRFCPAHARGDFCRHCPTCSIMCGWGGAGAFSDGKLTLSPEVGGVLDEYLGREKLEELISYVDSIYREFGAPDEIYGVGREAEYEEVMRRAVFAGLRVIQVPIRHLGTGRCSEILARMRDYLQAKVDIKMGCEVKALLTSRRQIRGVKLADGQVLTARWVVVAPGREGANWLRHEAKRLRLEMAVNPVDIGVRVEVPAVVMEPLTRLFYEFKCIYYSRTFEDKVRTFCMNPYGEVVVENADGVVTVNGHAHAYRKTENTNFAVLVSKSFTEPFKEPIAYGRHIASLANLLGNGVIVQRLGDLLAGRRSTPERLAKGLVRPTLALATPGDLSLVLPYRHLVGIVEMLEALDKLAPGVFSRDTLLYGAEVKFYSSRLKLTPQLETQIKNLFAVGDGAGITRGLVQASASGVVVAREILRRFGR</sequence>
<evidence type="ECO:0000313" key="2">
    <source>
        <dbReference type="EMBL" id="RDV84594.1"/>
    </source>
</evidence>
<comment type="caution">
    <text evidence="2">The sequence shown here is derived from an EMBL/GenBank/DDBJ whole genome shotgun (WGS) entry which is preliminary data.</text>
</comment>